<name>A0A2S9GSB6_9BURK</name>
<dbReference type="Proteomes" id="UP000237839">
    <property type="component" value="Unassembled WGS sequence"/>
</dbReference>
<dbReference type="PROSITE" id="PS50297">
    <property type="entry name" value="ANK_REP_REGION"/>
    <property type="match status" value="2"/>
</dbReference>
<dbReference type="Pfam" id="PF13857">
    <property type="entry name" value="Ank_5"/>
    <property type="match status" value="1"/>
</dbReference>
<keyword evidence="5" id="KW-1185">Reference proteome</keyword>
<dbReference type="EMBL" id="PUGF01000044">
    <property type="protein sequence ID" value="PRC90614.1"/>
    <property type="molecule type" value="Genomic_DNA"/>
</dbReference>
<keyword evidence="1" id="KW-0677">Repeat</keyword>
<evidence type="ECO:0000256" key="1">
    <source>
        <dbReference type="ARBA" id="ARBA00022737"/>
    </source>
</evidence>
<organism evidence="4 5">
    <name type="scientific">Solimicrobium silvestre</name>
    <dbReference type="NCBI Taxonomy" id="2099400"/>
    <lineage>
        <taxon>Bacteria</taxon>
        <taxon>Pseudomonadati</taxon>
        <taxon>Pseudomonadota</taxon>
        <taxon>Betaproteobacteria</taxon>
        <taxon>Burkholderiales</taxon>
        <taxon>Oxalobacteraceae</taxon>
        <taxon>Solimicrobium</taxon>
    </lineage>
</organism>
<evidence type="ECO:0000256" key="2">
    <source>
        <dbReference type="ARBA" id="ARBA00023043"/>
    </source>
</evidence>
<keyword evidence="2 3" id="KW-0040">ANK repeat</keyword>
<evidence type="ECO:0000256" key="3">
    <source>
        <dbReference type="PROSITE-ProRule" id="PRU00023"/>
    </source>
</evidence>
<comment type="caution">
    <text evidence="4">The sequence shown here is derived from an EMBL/GenBank/DDBJ whole genome shotgun (WGS) entry which is preliminary data.</text>
</comment>
<reference evidence="4 5" key="1">
    <citation type="submission" date="2018-02" db="EMBL/GenBank/DDBJ databases">
        <title>Solimicrobium silvestre gen. nov., sp. nov., isolated from alpine forest soil.</title>
        <authorList>
            <person name="Margesin R."/>
            <person name="Albuquerque L."/>
            <person name="Zhang D.-C."/>
            <person name="Froufe H.J.C."/>
            <person name="Severino R."/>
            <person name="Roxo I."/>
            <person name="Egas C."/>
            <person name="Da Costa M.S."/>
        </authorList>
    </citation>
    <scope>NUCLEOTIDE SEQUENCE [LARGE SCALE GENOMIC DNA]</scope>
    <source>
        <strain evidence="4 5">S20-91</strain>
    </source>
</reference>
<dbReference type="RefSeq" id="WP_105534403.1">
    <property type="nucleotide sequence ID" value="NZ_PUGF01000044.1"/>
</dbReference>
<dbReference type="InterPro" id="IPR002110">
    <property type="entry name" value="Ankyrin_rpt"/>
</dbReference>
<sequence length="131" mass="14343">MINDLKTVFAKIASHTYYLDDDRNEVDLVDVNQRDWSGDSPLHIAVILGDISIVEVLLDNGADVNALDERQFTALHFAAMKNNAEIIVVLLDKGADRNIKNDDGRKPLDCAISAGSSAAISVLKSKVHKKN</sequence>
<dbReference type="InterPro" id="IPR036770">
    <property type="entry name" value="Ankyrin_rpt-contain_sf"/>
</dbReference>
<dbReference type="OrthoDB" id="8909313at2"/>
<dbReference type="AlphaFoldDB" id="A0A2S9GSB6"/>
<feature type="repeat" description="ANK" evidence="3">
    <location>
        <begin position="70"/>
        <end position="102"/>
    </location>
</feature>
<gene>
    <name evidence="4" type="ORF">S2091_4682</name>
</gene>
<protein>
    <submittedName>
        <fullName evidence="4">Ankyrin repeats (3 copies)</fullName>
    </submittedName>
</protein>
<dbReference type="PROSITE" id="PS50088">
    <property type="entry name" value="ANK_REPEAT"/>
    <property type="match status" value="2"/>
</dbReference>
<proteinExistence type="predicted"/>
<accession>A0A2S9GSB6</accession>
<evidence type="ECO:0000313" key="4">
    <source>
        <dbReference type="EMBL" id="PRC90614.1"/>
    </source>
</evidence>
<feature type="repeat" description="ANK" evidence="3">
    <location>
        <begin position="37"/>
        <end position="69"/>
    </location>
</feature>
<dbReference type="PANTHER" id="PTHR24171:SF9">
    <property type="entry name" value="ANKYRIN REPEAT DOMAIN-CONTAINING PROTEIN 39"/>
    <property type="match status" value="1"/>
</dbReference>
<dbReference type="Gene3D" id="1.25.40.20">
    <property type="entry name" value="Ankyrin repeat-containing domain"/>
    <property type="match status" value="2"/>
</dbReference>
<evidence type="ECO:0000313" key="5">
    <source>
        <dbReference type="Proteomes" id="UP000237839"/>
    </source>
</evidence>
<dbReference type="SUPFAM" id="SSF48403">
    <property type="entry name" value="Ankyrin repeat"/>
    <property type="match status" value="1"/>
</dbReference>
<dbReference type="PANTHER" id="PTHR24171">
    <property type="entry name" value="ANKYRIN REPEAT DOMAIN-CONTAINING PROTEIN 39-RELATED"/>
    <property type="match status" value="1"/>
</dbReference>
<dbReference type="SMART" id="SM00248">
    <property type="entry name" value="ANK"/>
    <property type="match status" value="2"/>
</dbReference>
<dbReference type="PRINTS" id="PR01415">
    <property type="entry name" value="ANKYRIN"/>
</dbReference>